<sequence length="467" mass="54245">MQFAKAFDQEHSKTQKTHLSHLIDKDHDTCTPKSPNTSQQLGKYIANGLDILSLSDMKISIDKHQCIDEDASTEDLKSDGLFEYRDLFGENADTGDNVYLSSIYEIYSKLNMKVDKLFTREYFDKTFMKQILEEACIGNAARIRGMICKEMRDRDPLFDVNKYQAQRMERKQSECKQMHYMTDGCSMIKDVQGMMDDAEYIAKIGSKLRRMYAEAKREVLEVELNLSRTCSDLTRQLDACSRELAGRDKEIEALKANEELIINSMRQMSSDSCNGMEMTSECDYQNELHSAVAMQILSNARNEYMDMKQSVERMKQRIDELHQENLGMKETIENYKQQVGKNEETKKELEILLNENIRFSEAITKLCSKNSKTKNDLITARDMLKQANEAIKSKNATISKQKNIIDVLQSRVGEEYLVPMNELQERVDDLKTQINQETNVHERDRLGQQIEDYERRIADFLCLIKRN</sequence>
<dbReference type="GeneID" id="26262617"/>
<feature type="coiled-coil region" evidence="1">
    <location>
        <begin position="297"/>
        <end position="440"/>
    </location>
</feature>
<dbReference type="OrthoDB" id="2196354at2759"/>
<dbReference type="VEuPathDB" id="MicrosporidiaDB:M896_121000"/>
<accession>A0A0B2UHR9</accession>
<dbReference type="RefSeq" id="XP_014562920.1">
    <property type="nucleotide sequence ID" value="XM_014707434.1"/>
</dbReference>
<evidence type="ECO:0000313" key="3">
    <source>
        <dbReference type="Proteomes" id="UP000031056"/>
    </source>
</evidence>
<keyword evidence="3" id="KW-1185">Reference proteome</keyword>
<name>A0A0B2UHR9_9MICR</name>
<keyword evidence="1" id="KW-0175">Coiled coil</keyword>
<comment type="caution">
    <text evidence="2">The sequence shown here is derived from an EMBL/GenBank/DDBJ whole genome shotgun (WGS) entry which is preliminary data.</text>
</comment>
<protein>
    <submittedName>
        <fullName evidence="2">Uncharacterized protein</fullName>
    </submittedName>
</protein>
<dbReference type="HOGENOM" id="CLU_644099_0_0_1"/>
<dbReference type="InParanoid" id="A0A0B2UHR9"/>
<dbReference type="EMBL" id="JOKQ01000012">
    <property type="protein sequence ID" value="KHN68878.1"/>
    <property type="molecule type" value="Genomic_DNA"/>
</dbReference>
<reference evidence="2 3" key="1">
    <citation type="journal article" date="2014" name="MBio">
        <title>The Ordospora colligata genome; evolution of extreme reduction in microsporidia and host-to-parasite horizontal gene transfer.</title>
        <authorList>
            <person name="Pombert J.-F."/>
            <person name="Haag K.L."/>
            <person name="Beidas S."/>
            <person name="Ebert D."/>
            <person name="Keeling P.J."/>
        </authorList>
    </citation>
    <scope>NUCLEOTIDE SEQUENCE [LARGE SCALE GENOMIC DNA]</scope>
    <source>
        <strain evidence="2 3">OC4</strain>
    </source>
</reference>
<evidence type="ECO:0000313" key="2">
    <source>
        <dbReference type="EMBL" id="KHN68878.1"/>
    </source>
</evidence>
<dbReference type="AlphaFoldDB" id="A0A0B2UHR9"/>
<gene>
    <name evidence="2" type="ORF">M896_121000</name>
</gene>
<proteinExistence type="predicted"/>
<evidence type="ECO:0000256" key="1">
    <source>
        <dbReference type="SAM" id="Coils"/>
    </source>
</evidence>
<dbReference type="Proteomes" id="UP000031056">
    <property type="component" value="Unassembled WGS sequence"/>
</dbReference>
<organism evidence="2 3">
    <name type="scientific">Ordospora colligata OC4</name>
    <dbReference type="NCBI Taxonomy" id="1354746"/>
    <lineage>
        <taxon>Eukaryota</taxon>
        <taxon>Fungi</taxon>
        <taxon>Fungi incertae sedis</taxon>
        <taxon>Microsporidia</taxon>
        <taxon>Ordosporidae</taxon>
        <taxon>Ordospora</taxon>
    </lineage>
</organism>